<proteinExistence type="predicted"/>
<organism evidence="1 3">
    <name type="scientific">Photorhabdus khanii</name>
    <dbReference type="NCBI Taxonomy" id="1004150"/>
    <lineage>
        <taxon>Bacteria</taxon>
        <taxon>Pseudomonadati</taxon>
        <taxon>Pseudomonadota</taxon>
        <taxon>Gammaproteobacteria</taxon>
        <taxon>Enterobacterales</taxon>
        <taxon>Morganellaceae</taxon>
        <taxon>Photorhabdus</taxon>
    </lineage>
</organism>
<evidence type="ECO:0000313" key="2">
    <source>
        <dbReference type="EMBL" id="MQL47277.1"/>
    </source>
</evidence>
<sequence>MRSARGDTTVRINEERKLELKRKIIEIGNKTGEIIKSSELVNRLIDNYLDEVAKDIIGDVQKQKNRDSK</sequence>
<dbReference type="Proteomes" id="UP000481739">
    <property type="component" value="Unassembled WGS sequence"/>
</dbReference>
<evidence type="ECO:0000313" key="3">
    <source>
        <dbReference type="Proteomes" id="UP000481739"/>
    </source>
</evidence>
<dbReference type="EMBL" id="WHZZ01000001">
    <property type="protein sequence ID" value="MQL47267.1"/>
    <property type="molecule type" value="Genomic_DNA"/>
</dbReference>
<dbReference type="AlphaFoldDB" id="A0A7C9KRX4"/>
<evidence type="ECO:0000313" key="1">
    <source>
        <dbReference type="EMBL" id="MQL47267.1"/>
    </source>
</evidence>
<dbReference type="RefSeq" id="WP_152962080.1">
    <property type="nucleotide sequence ID" value="NZ_CAWOZU010000011.1"/>
</dbReference>
<name>A0A7C9KRX4_9GAMM</name>
<reference evidence="1 3" key="1">
    <citation type="journal article" date="2019" name="Nature">
        <title>A new antibiotic selectively kills Gram-negative pathogens.</title>
        <authorList>
            <person name="Imai Y."/>
            <person name="Meyer K.J."/>
            <person name="Iinishi A."/>
            <person name="Favre-Godal Q."/>
            <person name="Green R."/>
            <person name="Manuse S."/>
            <person name="Caboni M."/>
            <person name="Mori M."/>
            <person name="Niles S."/>
            <person name="Ghiglieri M."/>
            <person name="Honrao C."/>
            <person name="Ma X."/>
            <person name="Guo J.J."/>
            <person name="Makriyannis A."/>
            <person name="Linares-Otoya L."/>
            <person name="Boehringer N."/>
            <person name="Wuisan Z.G."/>
            <person name="Kaur H."/>
            <person name="Wu R."/>
            <person name="Mateus A."/>
            <person name="Typas A."/>
            <person name="Savitski M.M."/>
            <person name="Espinoza J.L."/>
            <person name="O'Rourke A."/>
            <person name="Nelson K.E."/>
            <person name="Hiller S."/>
            <person name="Noinaj N."/>
            <person name="Schaeberle T.F."/>
            <person name="D'Onofrio A."/>
            <person name="Lewis K."/>
        </authorList>
    </citation>
    <scope>NUCLEOTIDE SEQUENCE [LARGE SCALE GENOMIC DNA]</scope>
    <source>
        <strain evidence="1 3">HGB 1456</strain>
    </source>
</reference>
<comment type="caution">
    <text evidence="1">The sequence shown here is derived from an EMBL/GenBank/DDBJ whole genome shotgun (WGS) entry which is preliminary data.</text>
</comment>
<protein>
    <submittedName>
        <fullName evidence="1">Uncharacterized protein</fullName>
    </submittedName>
</protein>
<gene>
    <name evidence="1" type="ORF">GEA64_04350</name>
    <name evidence="2" type="ORF">GEA64_04400</name>
</gene>
<accession>A0A7C9KRX4</accession>
<dbReference type="EMBL" id="WHZZ01000001">
    <property type="protein sequence ID" value="MQL47277.1"/>
    <property type="molecule type" value="Genomic_DNA"/>
</dbReference>